<dbReference type="PANTHER" id="PTHR34203">
    <property type="entry name" value="METHYLTRANSFERASE, FKBM FAMILY PROTEIN"/>
    <property type="match status" value="1"/>
</dbReference>
<dbReference type="InterPro" id="IPR052514">
    <property type="entry name" value="SAM-dependent_MTase"/>
</dbReference>
<dbReference type="PANTHER" id="PTHR34203:SF15">
    <property type="entry name" value="SLL1173 PROTEIN"/>
    <property type="match status" value="1"/>
</dbReference>
<sequence>MYRLDRPTVTATVANLLARWTPYLDTELYTLPGLVRPGDVCVDVGSAAGLYSQALSQLAGPTGQVHSVEPVTFSHPVWSRVLGARRRGNVCHHAVAIGAEPGRLAMRVPFDERGPATSRSFLDWHTHGVGSNAEYPYHVDVPVPVETLDGLCADGHLTRLDFLKIDVEGGELHVLHGGRQAIERYRPTMLIEIEARHTARYDYAADEVAAWLTGRGYQMYAWRRGWQPVEAVCVHANNYLFRPRDSAAR</sequence>
<proteinExistence type="predicted"/>
<feature type="domain" description="Methyltransferase FkbM" evidence="1">
    <location>
        <begin position="43"/>
        <end position="219"/>
    </location>
</feature>
<dbReference type="SUPFAM" id="SSF53335">
    <property type="entry name" value="S-adenosyl-L-methionine-dependent methyltransferases"/>
    <property type="match status" value="1"/>
</dbReference>
<dbReference type="InterPro" id="IPR029063">
    <property type="entry name" value="SAM-dependent_MTases_sf"/>
</dbReference>
<evidence type="ECO:0000313" key="3">
    <source>
        <dbReference type="Proteomes" id="UP000611640"/>
    </source>
</evidence>
<accession>A0A7R7DPX5</accession>
<dbReference type="NCBIfam" id="TIGR01444">
    <property type="entry name" value="fkbM_fam"/>
    <property type="match status" value="1"/>
</dbReference>
<dbReference type="AlphaFoldDB" id="A0A7R7DPX5"/>
<keyword evidence="2" id="KW-0808">Transferase</keyword>
<dbReference type="InterPro" id="IPR006342">
    <property type="entry name" value="FkbM_mtfrase"/>
</dbReference>
<dbReference type="GO" id="GO:0032259">
    <property type="term" value="P:methylation"/>
    <property type="evidence" value="ECO:0007669"/>
    <property type="project" value="UniProtKB-KW"/>
</dbReference>
<evidence type="ECO:0000259" key="1">
    <source>
        <dbReference type="Pfam" id="PF05050"/>
    </source>
</evidence>
<name>A0A7R7DPX5_9ACTN</name>
<dbReference type="EMBL" id="AP023355">
    <property type="protein sequence ID" value="BCJ35357.1"/>
    <property type="molecule type" value="Genomic_DNA"/>
</dbReference>
<dbReference type="RefSeq" id="WP_203961907.1">
    <property type="nucleotide sequence ID" value="NZ_AP023355.1"/>
</dbReference>
<dbReference type="GO" id="GO:0008168">
    <property type="term" value="F:methyltransferase activity"/>
    <property type="evidence" value="ECO:0007669"/>
    <property type="project" value="UniProtKB-KW"/>
</dbReference>
<keyword evidence="2" id="KW-0489">Methyltransferase</keyword>
<reference evidence="2 3" key="1">
    <citation type="submission" date="2020-08" db="EMBL/GenBank/DDBJ databases">
        <title>Whole genome shotgun sequence of Actinocatenispora thailandica NBRC 105041.</title>
        <authorList>
            <person name="Komaki H."/>
            <person name="Tamura T."/>
        </authorList>
    </citation>
    <scope>NUCLEOTIDE SEQUENCE [LARGE SCALE GENOMIC DNA]</scope>
    <source>
        <strain evidence="2 3">NBRC 105041</strain>
    </source>
</reference>
<dbReference type="Gene3D" id="3.40.50.150">
    <property type="entry name" value="Vaccinia Virus protein VP39"/>
    <property type="match status" value="1"/>
</dbReference>
<dbReference type="KEGG" id="atl:Athai_28600"/>
<evidence type="ECO:0000313" key="2">
    <source>
        <dbReference type="EMBL" id="BCJ35357.1"/>
    </source>
</evidence>
<dbReference type="Proteomes" id="UP000611640">
    <property type="component" value="Chromosome"/>
</dbReference>
<organism evidence="2 3">
    <name type="scientific">Actinocatenispora thailandica</name>
    <dbReference type="NCBI Taxonomy" id="227318"/>
    <lineage>
        <taxon>Bacteria</taxon>
        <taxon>Bacillati</taxon>
        <taxon>Actinomycetota</taxon>
        <taxon>Actinomycetes</taxon>
        <taxon>Micromonosporales</taxon>
        <taxon>Micromonosporaceae</taxon>
        <taxon>Actinocatenispora</taxon>
    </lineage>
</organism>
<dbReference type="Pfam" id="PF05050">
    <property type="entry name" value="Methyltransf_21"/>
    <property type="match status" value="1"/>
</dbReference>
<protein>
    <submittedName>
        <fullName evidence="2">Putative methyltransferase</fullName>
    </submittedName>
</protein>
<gene>
    <name evidence="2" type="ORF">Athai_28600</name>
</gene>
<keyword evidence="3" id="KW-1185">Reference proteome</keyword>